<keyword evidence="4" id="KW-1185">Reference proteome</keyword>
<comment type="caution">
    <text evidence="3">The sequence shown here is derived from an EMBL/GenBank/DDBJ whole genome shotgun (WGS) entry which is preliminary data.</text>
</comment>
<proteinExistence type="predicted"/>
<evidence type="ECO:0000313" key="4">
    <source>
        <dbReference type="Proteomes" id="UP001258017"/>
    </source>
</evidence>
<dbReference type="CDD" id="cd01647">
    <property type="entry name" value="RT_LTR"/>
    <property type="match status" value="1"/>
</dbReference>
<reference evidence="3" key="2">
    <citation type="journal article" date="2023" name="Commun. Biol.">
        <title>Intrasexual cuticular hydrocarbon dimorphism in a wasp sheds light on hydrocarbon biosynthesis genes in Hymenoptera.</title>
        <authorList>
            <person name="Moris V.C."/>
            <person name="Podsiadlowski L."/>
            <person name="Martin S."/>
            <person name="Oeyen J.P."/>
            <person name="Donath A."/>
            <person name="Petersen M."/>
            <person name="Wilbrandt J."/>
            <person name="Misof B."/>
            <person name="Liedtke D."/>
            <person name="Thamm M."/>
            <person name="Scheiner R."/>
            <person name="Schmitt T."/>
            <person name="Niehuis O."/>
        </authorList>
    </citation>
    <scope>NUCLEOTIDE SEQUENCE</scope>
    <source>
        <strain evidence="3">GBR_01_08_01A</strain>
    </source>
</reference>
<dbReference type="SUPFAM" id="SSF56672">
    <property type="entry name" value="DNA/RNA polymerases"/>
    <property type="match status" value="1"/>
</dbReference>
<dbReference type="AlphaFoldDB" id="A0AAD9RFV6"/>
<dbReference type="InterPro" id="IPR043502">
    <property type="entry name" value="DNA/RNA_pol_sf"/>
</dbReference>
<dbReference type="GO" id="GO:0003824">
    <property type="term" value="F:catalytic activity"/>
    <property type="evidence" value="ECO:0007669"/>
    <property type="project" value="UniProtKB-KW"/>
</dbReference>
<dbReference type="PANTHER" id="PTHR37984">
    <property type="entry name" value="PROTEIN CBG26694"/>
    <property type="match status" value="1"/>
</dbReference>
<reference evidence="3" key="1">
    <citation type="submission" date="2021-08" db="EMBL/GenBank/DDBJ databases">
        <authorList>
            <person name="Misof B."/>
            <person name="Oliver O."/>
            <person name="Podsiadlowski L."/>
            <person name="Donath A."/>
            <person name="Peters R."/>
            <person name="Mayer C."/>
            <person name="Rust J."/>
            <person name="Gunkel S."/>
            <person name="Lesny P."/>
            <person name="Martin S."/>
            <person name="Oeyen J.P."/>
            <person name="Petersen M."/>
            <person name="Panagiotis P."/>
            <person name="Wilbrandt J."/>
            <person name="Tanja T."/>
        </authorList>
    </citation>
    <scope>NUCLEOTIDE SEQUENCE</scope>
    <source>
        <strain evidence="3">GBR_01_08_01A</strain>
        <tissue evidence="3">Thorax + abdomen</tissue>
    </source>
</reference>
<dbReference type="Pfam" id="PF00078">
    <property type="entry name" value="RVT_1"/>
    <property type="match status" value="1"/>
</dbReference>
<dbReference type="EMBL" id="JAIFRP010000127">
    <property type="protein sequence ID" value="KAK2578984.1"/>
    <property type="molecule type" value="Genomic_DNA"/>
</dbReference>
<dbReference type="Gene3D" id="3.30.70.270">
    <property type="match status" value="2"/>
</dbReference>
<dbReference type="Pfam" id="PF17919">
    <property type="entry name" value="RT_RNaseH_2"/>
    <property type="match status" value="1"/>
</dbReference>
<dbReference type="FunFam" id="3.30.70.270:FF:000003">
    <property type="entry name" value="Transposon Ty3-G Gag-Pol polyprotein"/>
    <property type="match status" value="1"/>
</dbReference>
<gene>
    <name evidence="3" type="ORF">KPH14_012805</name>
</gene>
<dbReference type="PANTHER" id="PTHR37984:SF5">
    <property type="entry name" value="PROTEIN NYNRIN-LIKE"/>
    <property type="match status" value="1"/>
</dbReference>
<evidence type="ECO:0000259" key="2">
    <source>
        <dbReference type="PROSITE" id="PS50878"/>
    </source>
</evidence>
<protein>
    <recommendedName>
        <fullName evidence="2">Reverse transcriptase domain-containing protein</fullName>
    </recommendedName>
</protein>
<dbReference type="Gene3D" id="3.10.10.10">
    <property type="entry name" value="HIV Type 1 Reverse Transcriptase, subunit A, domain 1"/>
    <property type="match status" value="1"/>
</dbReference>
<evidence type="ECO:0000256" key="1">
    <source>
        <dbReference type="ARBA" id="ARBA00023268"/>
    </source>
</evidence>
<evidence type="ECO:0000313" key="3">
    <source>
        <dbReference type="EMBL" id="KAK2578984.1"/>
    </source>
</evidence>
<keyword evidence="1" id="KW-0511">Multifunctional enzyme</keyword>
<feature type="domain" description="Reverse transcriptase" evidence="2">
    <location>
        <begin position="1"/>
        <end position="145"/>
    </location>
</feature>
<dbReference type="Proteomes" id="UP001258017">
    <property type="component" value="Unassembled WGS sequence"/>
</dbReference>
<dbReference type="InterPro" id="IPR041577">
    <property type="entry name" value="RT_RNaseH_2"/>
</dbReference>
<dbReference type="InterPro" id="IPR043128">
    <property type="entry name" value="Rev_trsase/Diguanyl_cyclase"/>
</dbReference>
<organism evidence="3 4">
    <name type="scientific">Odynerus spinipes</name>
    <dbReference type="NCBI Taxonomy" id="1348599"/>
    <lineage>
        <taxon>Eukaryota</taxon>
        <taxon>Metazoa</taxon>
        <taxon>Ecdysozoa</taxon>
        <taxon>Arthropoda</taxon>
        <taxon>Hexapoda</taxon>
        <taxon>Insecta</taxon>
        <taxon>Pterygota</taxon>
        <taxon>Neoptera</taxon>
        <taxon>Endopterygota</taxon>
        <taxon>Hymenoptera</taxon>
        <taxon>Apocrita</taxon>
        <taxon>Aculeata</taxon>
        <taxon>Vespoidea</taxon>
        <taxon>Vespidae</taxon>
        <taxon>Eumeninae</taxon>
        <taxon>Odynerus</taxon>
    </lineage>
</organism>
<dbReference type="FunFam" id="3.30.70.270:FF:000026">
    <property type="entry name" value="Transposon Ty3-G Gag-Pol polyprotein"/>
    <property type="match status" value="1"/>
</dbReference>
<dbReference type="InterPro" id="IPR000477">
    <property type="entry name" value="RT_dom"/>
</dbReference>
<sequence>MLNKLLLDDHEMSETCDTIFQRFKKISFMTSLELTSSFWQVPLTKESRKYTAFMYRGRCYEYVVTPFGLKTSSASLVHALRPVLSGMEAFVVNFIDDILCFSNSFEEHLQHLTVLLQRLQDYNLTINLEKCQFMARELKFLGHIISTEGIKQDPEKLAAIRDFPAPKNLKQLRGFLGLINYYSKFTEKHAELTLPLLELLKKEKRWTWNDKFQGTLDQIKRTFCREVVLQYVDVSKEFFLSTDASNRAIGAVLEQRDINNVRKPIVFACRTLKGNDQYDRLDTQVSIFLTQARPMSTRVVTFLKNIGKWQAKDPRLAQLLARDNQKPCSSHNRNPR</sequence>
<dbReference type="PROSITE" id="PS50878">
    <property type="entry name" value="RT_POL"/>
    <property type="match status" value="1"/>
</dbReference>
<dbReference type="GO" id="GO:0071897">
    <property type="term" value="P:DNA biosynthetic process"/>
    <property type="evidence" value="ECO:0007669"/>
    <property type="project" value="UniProtKB-ARBA"/>
</dbReference>
<name>A0AAD9RFV6_9HYME</name>
<dbReference type="InterPro" id="IPR050951">
    <property type="entry name" value="Retrovirus_Pol_polyprotein"/>
</dbReference>
<accession>A0AAD9RFV6</accession>